<evidence type="ECO:0000313" key="2">
    <source>
        <dbReference type="Proteomes" id="UP000246050"/>
    </source>
</evidence>
<reference evidence="1 2" key="1">
    <citation type="submission" date="2018-05" db="EMBL/GenBank/DDBJ databases">
        <title>Micromonosporas from Atacama Desert.</title>
        <authorList>
            <person name="Carro L."/>
            <person name="Golinska P."/>
            <person name="Klenk H.-P."/>
            <person name="Goodfellow M."/>
        </authorList>
    </citation>
    <scope>NUCLEOTIDE SEQUENCE [LARGE SCALE GENOMIC DNA]</scope>
    <source>
        <strain evidence="1 2">4G51</strain>
    </source>
</reference>
<comment type="caution">
    <text evidence="1">The sequence shown here is derived from an EMBL/GenBank/DDBJ whole genome shotgun (WGS) entry which is preliminary data.</text>
</comment>
<dbReference type="EMBL" id="QGKS01000195">
    <property type="protein sequence ID" value="PWR15117.1"/>
    <property type="molecule type" value="Genomic_DNA"/>
</dbReference>
<proteinExistence type="predicted"/>
<sequence>MKERHSALARLDVLVGRWTVQPKVEGLGAGWTVFDWVEDGQFLRQVTDAEPVPDTAPQAWRENAPFPTTALIGLDDSADEFTMLYADARGVHRVYRMTFADRVWRIRRDAPGFHQRFTGTLSADGDTIDGRWEKSADGVDWTLDFELAYRR</sequence>
<accession>A0A317DKG9</accession>
<protein>
    <recommendedName>
        <fullName evidence="3">DUF1579 domain-containing protein</fullName>
    </recommendedName>
</protein>
<dbReference type="RefSeq" id="WP_109801760.1">
    <property type="nucleotide sequence ID" value="NZ_QGKS01000195.1"/>
</dbReference>
<evidence type="ECO:0000313" key="1">
    <source>
        <dbReference type="EMBL" id="PWR15117.1"/>
    </source>
</evidence>
<dbReference type="Proteomes" id="UP000246050">
    <property type="component" value="Unassembled WGS sequence"/>
</dbReference>
<organism evidence="1 2">
    <name type="scientific">Micromonospora sicca</name>
    <dbReference type="NCBI Taxonomy" id="2202420"/>
    <lineage>
        <taxon>Bacteria</taxon>
        <taxon>Bacillati</taxon>
        <taxon>Actinomycetota</taxon>
        <taxon>Actinomycetes</taxon>
        <taxon>Micromonosporales</taxon>
        <taxon>Micromonosporaceae</taxon>
        <taxon>Micromonospora</taxon>
    </lineage>
</organism>
<dbReference type="AlphaFoldDB" id="A0A317DKG9"/>
<evidence type="ECO:0008006" key="3">
    <source>
        <dbReference type="Google" id="ProtNLM"/>
    </source>
</evidence>
<dbReference type="OrthoDB" id="4210699at2"/>
<name>A0A317DKG9_9ACTN</name>
<gene>
    <name evidence="1" type="ORF">DKT69_12620</name>
</gene>